<dbReference type="Proteomes" id="UP000029661">
    <property type="component" value="Chromosome"/>
</dbReference>
<dbReference type="Proteomes" id="UP000606900">
    <property type="component" value="Unassembled WGS sequence"/>
</dbReference>
<name>A0A089ZBM8_METFO</name>
<dbReference type="EMBL" id="CP006933">
    <property type="protein sequence ID" value="AIS32206.1"/>
    <property type="molecule type" value="Genomic_DNA"/>
</dbReference>
<keyword evidence="6" id="KW-1185">Reference proteome</keyword>
<evidence type="ECO:0000313" key="3">
    <source>
        <dbReference type="EMBL" id="CEL24559.1"/>
    </source>
</evidence>
<dbReference type="AlphaFoldDB" id="A0A089ZBM8"/>
<protein>
    <submittedName>
        <fullName evidence="2">Uncharacterized protein</fullName>
    </submittedName>
</protein>
<evidence type="ECO:0000313" key="2">
    <source>
        <dbReference type="EMBL" id="AIS32206.1"/>
    </source>
</evidence>
<reference evidence="2" key="1">
    <citation type="submission" date="2013-12" db="EMBL/GenBank/DDBJ databases">
        <title>The complete genome sequence of Methanobacterium sp. BRM9.</title>
        <authorList>
            <consortium name="Pastoral Greenhouse Gas Research Consortium"/>
            <person name="Kelly W.J."/>
            <person name="Leahy S.C."/>
            <person name="Perry R."/>
            <person name="Li D."/>
            <person name="Altermann E."/>
            <person name="Lambie S.C."/>
            <person name="Attwood G.T."/>
        </authorList>
    </citation>
    <scope>NUCLEOTIDE SEQUENCE [LARGE SCALE GENOMIC DNA]</scope>
    <source>
        <strain evidence="2">BRM9</strain>
    </source>
</reference>
<evidence type="ECO:0000313" key="4">
    <source>
        <dbReference type="EMBL" id="MBF4475195.1"/>
    </source>
</evidence>
<dbReference type="PATRIC" id="fig|2162.10.peg.964"/>
<accession>A0A089ZBM8</accession>
<keyword evidence="1" id="KW-1133">Transmembrane helix</keyword>
<dbReference type="EMBL" id="LN734822">
    <property type="protein sequence ID" value="CEL24559.1"/>
    <property type="molecule type" value="Genomic_DNA"/>
</dbReference>
<evidence type="ECO:0000313" key="5">
    <source>
        <dbReference type="Proteomes" id="UP000029661"/>
    </source>
</evidence>
<feature type="transmembrane region" description="Helical" evidence="1">
    <location>
        <begin position="12"/>
        <end position="32"/>
    </location>
</feature>
<evidence type="ECO:0000256" key="1">
    <source>
        <dbReference type="SAM" id="Phobius"/>
    </source>
</evidence>
<dbReference type="EMBL" id="JADIIL010000025">
    <property type="protein sequence ID" value="MBF4475195.1"/>
    <property type="molecule type" value="Genomic_DNA"/>
</dbReference>
<keyword evidence="1" id="KW-0472">Membrane</keyword>
<sequence>MDEKGYIFTADATLALVVVIVFAATLVTYTMLPMYMGQDHQHLEALADSALQVMEQDGTLDYASVTAISNSSNATEASQEILTQSIQTLIPNGIGYKLTINPGTPVSVERSTGTNTSYFYTKDIVTRVRVISGPREGWWGRAWFKSEPVEFTNQEINLTTTSWIFHNWLTNFSPWSGSGNLKNYPYWGRGSSAQAIDFNIPYGAAIHEAKYIQGSSSTRSSSWVPQASFGTNTVINGNPALVASSNQFTFLNQRVGSNERMFNYQGNIPTSLLNPGLNNFYVNFITNSNYNYNMPWFSILSTYTTNITVPVNVSTDKIPFQNAAGLAVNSYTDLGDGNYGYGRIYNLETGQVTNLNYLRQISWNDMRNHDHSYSDGIPFVITGVNGEAGSAVCVVQDIAVSSTSNILDAYVVVNSWGAVDNTLVEVWDSQSNAWRTVFCSFDVDGVDYSERADGYGNLPGTIYIGDQLRQGAQNKVRITTWDNVPSSDYDLVGLQDCYTMLSTSDFKIKWDTYPFNSHQDSSQTETQTEAFTLTEDSQKAMLFLGAGLNTRKIRIDYGNNQVLYEDQVVPFSLDLAALDAKKGFHKITTSNSTESNYYLVPGNYPLRITVTGPDNAWEAGDYQTSRTGTAALFSGTRIAVINPQIQNEWSAGMGSTPEEAMQNATERLLLKYPNAQGIQTSALFAGNTPNAVTVRLELWKQ</sequence>
<reference evidence="4" key="3">
    <citation type="submission" date="2020-10" db="EMBL/GenBank/DDBJ databases">
        <title>Dehalococcoides mccartyi of a TCE/Cr reducing biochatode.</title>
        <authorList>
            <person name="Matturro B."/>
        </authorList>
    </citation>
    <scope>NUCLEOTIDE SEQUENCE</scope>
    <source>
        <strain evidence="4">Bin2</strain>
    </source>
</reference>
<organism evidence="2 5">
    <name type="scientific">Methanobacterium formicicum</name>
    <dbReference type="NCBI Taxonomy" id="2162"/>
    <lineage>
        <taxon>Archaea</taxon>
        <taxon>Methanobacteriati</taxon>
        <taxon>Methanobacteriota</taxon>
        <taxon>Methanomada group</taxon>
        <taxon>Methanobacteria</taxon>
        <taxon>Methanobacteriales</taxon>
        <taxon>Methanobacteriaceae</taxon>
        <taxon>Methanobacterium</taxon>
    </lineage>
</organism>
<proteinExistence type="predicted"/>
<dbReference type="STRING" id="2162.BRM9_1391"/>
<dbReference type="RefSeq" id="WP_048085254.1">
    <property type="nucleotide sequence ID" value="NZ_CALCVY010000163.1"/>
</dbReference>
<gene>
    <name evidence="2" type="ORF">BRM9_1391</name>
    <name evidence="4" type="ORF">ISP06_06975</name>
    <name evidence="3" type="ORF">MB9_0919</name>
</gene>
<dbReference type="GeneID" id="26739171"/>
<dbReference type="KEGG" id="mfc:BRM9_1391"/>
<evidence type="ECO:0000313" key="6">
    <source>
        <dbReference type="Proteomes" id="UP000062768"/>
    </source>
</evidence>
<reference evidence="3" key="2">
    <citation type="submission" date="2014-09" db="EMBL/GenBank/DDBJ databases">
        <authorList>
            <person name="Bishop-Lilly K.A."/>
            <person name="Broomall S.M."/>
            <person name="Chain P.S."/>
            <person name="Chertkov O."/>
            <person name="Coyne S.R."/>
            <person name="Daligault H.E."/>
            <person name="Davenport K.W."/>
            <person name="Erkkila T."/>
            <person name="Frey K.G."/>
            <person name="Gibbons H.S."/>
            <person name="Gu W."/>
            <person name="Jaissle J."/>
            <person name="Johnson S.L."/>
            <person name="Koroleva G.I."/>
            <person name="Ladner J.T."/>
            <person name="Lo C.-C."/>
            <person name="Minogue T.D."/>
            <person name="Munk C."/>
            <person name="Palacios G.F."/>
            <person name="Redden C.L."/>
            <person name="Rosenzweig C.N."/>
            <person name="Scholz M.B."/>
            <person name="Teshima H."/>
            <person name="Xu Y."/>
        </authorList>
    </citation>
    <scope>NUCLEOTIDE SEQUENCE</scope>
    <source>
        <strain evidence="3">Mb9</strain>
    </source>
</reference>
<keyword evidence="1" id="KW-0812">Transmembrane</keyword>
<dbReference type="OrthoDB" id="68746at2157"/>
<dbReference type="Proteomes" id="UP000062768">
    <property type="component" value="Chromosome I"/>
</dbReference>